<dbReference type="SMART" id="SM00823">
    <property type="entry name" value="PKS_PP"/>
    <property type="match status" value="1"/>
</dbReference>
<dbReference type="PROSITE" id="PS50075">
    <property type="entry name" value="CARRIER"/>
    <property type="match status" value="1"/>
</dbReference>
<proteinExistence type="predicted"/>
<dbReference type="PROSITE" id="PS00012">
    <property type="entry name" value="PHOSPHOPANTETHEINE"/>
    <property type="match status" value="1"/>
</dbReference>
<dbReference type="InterPro" id="IPR020806">
    <property type="entry name" value="PKS_PP-bd"/>
</dbReference>
<dbReference type="GO" id="GO:0031177">
    <property type="term" value="F:phosphopantetheine binding"/>
    <property type="evidence" value="ECO:0007669"/>
    <property type="project" value="InterPro"/>
</dbReference>
<keyword evidence="2" id="KW-0597">Phosphoprotein</keyword>
<comment type="caution">
    <text evidence="4">The sequence shown here is derived from an EMBL/GenBank/DDBJ whole genome shotgun (WGS) entry which is preliminary data.</text>
</comment>
<dbReference type="Proteomes" id="UP000321832">
    <property type="component" value="Unassembled WGS sequence"/>
</dbReference>
<dbReference type="EMBL" id="VOPW01000001">
    <property type="protein sequence ID" value="TXC66108.1"/>
    <property type="molecule type" value="Genomic_DNA"/>
</dbReference>
<organism evidence="4 5">
    <name type="scientific">Piscinibacter aquaticus</name>
    <dbReference type="NCBI Taxonomy" id="392597"/>
    <lineage>
        <taxon>Bacteria</taxon>
        <taxon>Pseudomonadati</taxon>
        <taxon>Pseudomonadota</taxon>
        <taxon>Betaproteobacteria</taxon>
        <taxon>Burkholderiales</taxon>
        <taxon>Sphaerotilaceae</taxon>
        <taxon>Piscinibacter</taxon>
    </lineage>
</organism>
<reference evidence="4 5" key="1">
    <citation type="submission" date="2019-08" db="EMBL/GenBank/DDBJ databases">
        <authorList>
            <person name="Khan S.A."/>
            <person name="Jeon C.O."/>
            <person name="Jeong S.E."/>
        </authorList>
    </citation>
    <scope>NUCLEOTIDE SEQUENCE [LARGE SCALE GENOMIC DNA]</scope>
    <source>
        <strain evidence="5">IMCC1728</strain>
    </source>
</reference>
<dbReference type="Gene3D" id="1.10.1200.10">
    <property type="entry name" value="ACP-like"/>
    <property type="match status" value="1"/>
</dbReference>
<dbReference type="SUPFAM" id="SSF47336">
    <property type="entry name" value="ACP-like"/>
    <property type="match status" value="1"/>
</dbReference>
<keyword evidence="5" id="KW-1185">Reference proteome</keyword>
<evidence type="ECO:0000313" key="5">
    <source>
        <dbReference type="Proteomes" id="UP000321832"/>
    </source>
</evidence>
<sequence>MAMDWQVLRRARRAHALALVRGREDVGASDVPATGLAPRLAGLDVPERRALLEPAVRDAVGSVLKLAPARIDSRKALGAMGLNSLMAMELRNRLEVLLEQPLSATIAWNYPSVDALVGYLSGLGSAGVAAAAEPAAAAVTSPALAALSAMSDEEAAQLLRRRR</sequence>
<dbReference type="InterPro" id="IPR009081">
    <property type="entry name" value="PP-bd_ACP"/>
</dbReference>
<evidence type="ECO:0000259" key="3">
    <source>
        <dbReference type="PROSITE" id="PS50075"/>
    </source>
</evidence>
<dbReference type="Pfam" id="PF00550">
    <property type="entry name" value="PP-binding"/>
    <property type="match status" value="1"/>
</dbReference>
<evidence type="ECO:0000256" key="2">
    <source>
        <dbReference type="ARBA" id="ARBA00022553"/>
    </source>
</evidence>
<dbReference type="InterPro" id="IPR036736">
    <property type="entry name" value="ACP-like_sf"/>
</dbReference>
<protein>
    <recommendedName>
        <fullName evidence="3">Carrier domain-containing protein</fullName>
    </recommendedName>
</protein>
<dbReference type="InterPro" id="IPR006162">
    <property type="entry name" value="Ppantetheine_attach_site"/>
</dbReference>
<name>A0A5C6U341_9BURK</name>
<evidence type="ECO:0000313" key="4">
    <source>
        <dbReference type="EMBL" id="TXC66108.1"/>
    </source>
</evidence>
<dbReference type="AlphaFoldDB" id="A0A5C6U341"/>
<gene>
    <name evidence="4" type="ORF">FSC37_09695</name>
</gene>
<evidence type="ECO:0000256" key="1">
    <source>
        <dbReference type="ARBA" id="ARBA00022450"/>
    </source>
</evidence>
<accession>A0A5C6U341</accession>
<keyword evidence="1" id="KW-0596">Phosphopantetheine</keyword>
<feature type="domain" description="Carrier" evidence="3">
    <location>
        <begin position="50"/>
        <end position="124"/>
    </location>
</feature>